<reference evidence="1 2" key="1">
    <citation type="submission" date="2019-11" db="EMBL/GenBank/DDBJ databases">
        <title>Comparative genomics of hydrocarbon-degrading Desulfosarcina strains.</title>
        <authorList>
            <person name="Watanabe M."/>
            <person name="Kojima H."/>
            <person name="Fukui M."/>
        </authorList>
    </citation>
    <scope>NUCLEOTIDE SEQUENCE [LARGE SCALE GENOMIC DNA]</scope>
    <source>
        <strain evidence="1 2">28bB2T</strain>
    </source>
</reference>
<name>A0A5K7ZFJ3_9BACT</name>
<evidence type="ECO:0000313" key="2">
    <source>
        <dbReference type="Proteomes" id="UP000425960"/>
    </source>
</evidence>
<accession>A0A5K7ZFJ3</accession>
<evidence type="ECO:0000313" key="1">
    <source>
        <dbReference type="EMBL" id="BBO79701.1"/>
    </source>
</evidence>
<gene>
    <name evidence="1" type="ORF">DSCO28_02670</name>
</gene>
<evidence type="ECO:0008006" key="3">
    <source>
        <dbReference type="Google" id="ProtNLM"/>
    </source>
</evidence>
<sequence>MATNGCAQNVPGKRLNTIKELTTEFGGTEWFWRSQIWDGQLPYVQVGRKMFIDRLDLEKFIQNNKLSN</sequence>
<dbReference type="AlphaFoldDB" id="A0A5K7ZFJ3"/>
<proteinExistence type="predicted"/>
<dbReference type="Proteomes" id="UP000425960">
    <property type="component" value="Chromosome"/>
</dbReference>
<protein>
    <recommendedName>
        <fullName evidence="3">Helix-turn-helix domain-containing protein</fullName>
    </recommendedName>
</protein>
<dbReference type="EMBL" id="AP021876">
    <property type="protein sequence ID" value="BBO79701.1"/>
    <property type="molecule type" value="Genomic_DNA"/>
</dbReference>
<organism evidence="1 2">
    <name type="scientific">Desulfosarcina ovata subsp. sediminis</name>
    <dbReference type="NCBI Taxonomy" id="885957"/>
    <lineage>
        <taxon>Bacteria</taxon>
        <taxon>Pseudomonadati</taxon>
        <taxon>Thermodesulfobacteriota</taxon>
        <taxon>Desulfobacteria</taxon>
        <taxon>Desulfobacterales</taxon>
        <taxon>Desulfosarcinaceae</taxon>
        <taxon>Desulfosarcina</taxon>
    </lineage>
</organism>
<dbReference type="KEGG" id="dov:DSCO28_02670"/>